<sequence>MGHTWGYDEAILAKLELGVLVVVANNLAPAKGAIERREVFWDELCAKGVVEAPDEVGLERCQLGEREAQVGTSSATRMDLGENMAGKKHKFSLDWAQLNDDHMTAMMRDGDDACDRASCKRRPQDGKQDPDSDIVDCICGDTVWAGPGVGDGEAQVDPKVLESDQIGGVGGCGGGGGGEMGVQGRDERVLTGAALEHFMTYSVIETEGERKYSSVLNQIRLFPVTSGAQEGSTFVQWSVQFSGDADVGRALQTAGCAGGPWEGAGKVVGCMHVLNGIVCVGVPADVRRDRGPGRVGGPRGAREACTRPSPMSVPCAAMSDEEQAERQKAIDTFLARTEFSKLARVLRARLAYASYKATHNVAHVPLTSLEGQLASRPPPPPDPPRRLLHTAPMPPPADGPRLWRSAGMSLYHAVLDPPPGPRRTATGRTVRNARRRTQPATEREDITAATTLTAIMRAATTRSAAAPTRSAAAPARALAAPARPAPRTPARAQPDDEAAELMLFLATSPSPARQANQPRYSPDPLARRLFHPLSN</sequence>
<feature type="compositionally biased region" description="Polar residues" evidence="1">
    <location>
        <begin position="507"/>
        <end position="519"/>
    </location>
</feature>
<feature type="region of interest" description="Disordered" evidence="1">
    <location>
        <begin position="413"/>
        <end position="443"/>
    </location>
</feature>
<gene>
    <name evidence="2" type="ORF">CTheo_2580</name>
</gene>
<feature type="region of interest" description="Disordered" evidence="1">
    <location>
        <begin position="371"/>
        <end position="395"/>
    </location>
</feature>
<dbReference type="EMBL" id="SSOP01000027">
    <property type="protein sequence ID" value="KAB5593979.1"/>
    <property type="molecule type" value="Genomic_DNA"/>
</dbReference>
<protein>
    <submittedName>
        <fullName evidence="2">Uncharacterized protein</fullName>
    </submittedName>
</protein>
<reference evidence="2 3" key="1">
    <citation type="journal article" date="2019" name="Fungal Biol. Biotechnol.">
        <title>Draft genome sequence of fastidious pathogen Ceratobasidium theobromae, which causes vascular-streak dieback in Theobroma cacao.</title>
        <authorList>
            <person name="Ali S.S."/>
            <person name="Asman A."/>
            <person name="Shao J."/>
            <person name="Firmansyah A.P."/>
            <person name="Susilo A.W."/>
            <person name="Rosmana A."/>
            <person name="McMahon P."/>
            <person name="Junaid M."/>
            <person name="Guest D."/>
            <person name="Kheng T.Y."/>
            <person name="Meinhardt L.W."/>
            <person name="Bailey B.A."/>
        </authorList>
    </citation>
    <scope>NUCLEOTIDE SEQUENCE [LARGE SCALE GENOMIC DNA]</scope>
    <source>
        <strain evidence="2 3">CT2</strain>
    </source>
</reference>
<dbReference type="Proteomes" id="UP000383932">
    <property type="component" value="Unassembled WGS sequence"/>
</dbReference>
<keyword evidence="3" id="KW-1185">Reference proteome</keyword>
<evidence type="ECO:0000313" key="3">
    <source>
        <dbReference type="Proteomes" id="UP000383932"/>
    </source>
</evidence>
<feature type="compositionally biased region" description="Low complexity" evidence="1">
    <location>
        <begin position="461"/>
        <end position="482"/>
    </location>
</feature>
<comment type="caution">
    <text evidence="2">The sequence shown here is derived from an EMBL/GenBank/DDBJ whole genome shotgun (WGS) entry which is preliminary data.</text>
</comment>
<dbReference type="AlphaFoldDB" id="A0A5N5QQQ8"/>
<proteinExistence type="predicted"/>
<feature type="region of interest" description="Disordered" evidence="1">
    <location>
        <begin position="290"/>
        <end position="314"/>
    </location>
</feature>
<organism evidence="2 3">
    <name type="scientific">Ceratobasidium theobromae</name>
    <dbReference type="NCBI Taxonomy" id="1582974"/>
    <lineage>
        <taxon>Eukaryota</taxon>
        <taxon>Fungi</taxon>
        <taxon>Dikarya</taxon>
        <taxon>Basidiomycota</taxon>
        <taxon>Agaricomycotina</taxon>
        <taxon>Agaricomycetes</taxon>
        <taxon>Cantharellales</taxon>
        <taxon>Ceratobasidiaceae</taxon>
        <taxon>Ceratobasidium</taxon>
    </lineage>
</organism>
<name>A0A5N5QQQ8_9AGAM</name>
<dbReference type="InterPro" id="IPR023393">
    <property type="entry name" value="START-like_dom_sf"/>
</dbReference>
<feature type="region of interest" description="Disordered" evidence="1">
    <location>
        <begin position="461"/>
        <end position="535"/>
    </location>
</feature>
<evidence type="ECO:0000313" key="2">
    <source>
        <dbReference type="EMBL" id="KAB5593979.1"/>
    </source>
</evidence>
<dbReference type="PANTHER" id="PTHR40468">
    <property type="entry name" value="YALI0A15257P"/>
    <property type="match status" value="1"/>
</dbReference>
<evidence type="ECO:0000256" key="1">
    <source>
        <dbReference type="SAM" id="MobiDB-lite"/>
    </source>
</evidence>
<dbReference type="OrthoDB" id="3915838at2759"/>
<accession>A0A5N5QQQ8</accession>
<dbReference type="Gene3D" id="3.30.530.20">
    <property type="match status" value="1"/>
</dbReference>
<dbReference type="PANTHER" id="PTHR40468:SF1">
    <property type="entry name" value="TOPOISOMERASE I DAMAGE AFFECTED PROTEIN 11"/>
    <property type="match status" value="1"/>
</dbReference>